<dbReference type="Proteomes" id="UP000652761">
    <property type="component" value="Unassembled WGS sequence"/>
</dbReference>
<gene>
    <name evidence="2" type="ORF">Taro_015204</name>
</gene>
<proteinExistence type="predicted"/>
<protein>
    <submittedName>
        <fullName evidence="2">Uncharacterized protein</fullName>
    </submittedName>
</protein>
<accession>A0A843UKR1</accession>
<keyword evidence="3" id="KW-1185">Reference proteome</keyword>
<feature type="compositionally biased region" description="Polar residues" evidence="1">
    <location>
        <begin position="52"/>
        <end position="79"/>
    </location>
</feature>
<dbReference type="AlphaFoldDB" id="A0A843UKR1"/>
<evidence type="ECO:0000313" key="3">
    <source>
        <dbReference type="Proteomes" id="UP000652761"/>
    </source>
</evidence>
<reference evidence="2" key="1">
    <citation type="submission" date="2017-07" db="EMBL/GenBank/DDBJ databases">
        <title>Taro Niue Genome Assembly and Annotation.</title>
        <authorList>
            <person name="Atibalentja N."/>
            <person name="Keating K."/>
            <person name="Fields C.J."/>
        </authorList>
    </citation>
    <scope>NUCLEOTIDE SEQUENCE</scope>
    <source>
        <strain evidence="2">Niue_2</strain>
        <tissue evidence="2">Leaf</tissue>
    </source>
</reference>
<feature type="region of interest" description="Disordered" evidence="1">
    <location>
        <begin position="48"/>
        <end position="91"/>
    </location>
</feature>
<dbReference type="EMBL" id="NMUH01000651">
    <property type="protein sequence ID" value="MQL82726.1"/>
    <property type="molecule type" value="Genomic_DNA"/>
</dbReference>
<evidence type="ECO:0000256" key="1">
    <source>
        <dbReference type="SAM" id="MobiDB-lite"/>
    </source>
</evidence>
<comment type="caution">
    <text evidence="2">The sequence shown here is derived from an EMBL/GenBank/DDBJ whole genome shotgun (WGS) entry which is preliminary data.</text>
</comment>
<sequence length="91" mass="10363">MFFEGGVLRPVPEQSPRISLTRVQSPLRTLQHPAQLVFLHTRREQLHPGYPTMSSFTTEGNNTLDTTRSSFTTEGNNTERMNEIQAPRSSF</sequence>
<evidence type="ECO:0000313" key="2">
    <source>
        <dbReference type="EMBL" id="MQL82726.1"/>
    </source>
</evidence>
<name>A0A843UKR1_COLES</name>
<organism evidence="2 3">
    <name type="scientific">Colocasia esculenta</name>
    <name type="common">Wild taro</name>
    <name type="synonym">Arum esculentum</name>
    <dbReference type="NCBI Taxonomy" id="4460"/>
    <lineage>
        <taxon>Eukaryota</taxon>
        <taxon>Viridiplantae</taxon>
        <taxon>Streptophyta</taxon>
        <taxon>Embryophyta</taxon>
        <taxon>Tracheophyta</taxon>
        <taxon>Spermatophyta</taxon>
        <taxon>Magnoliopsida</taxon>
        <taxon>Liliopsida</taxon>
        <taxon>Araceae</taxon>
        <taxon>Aroideae</taxon>
        <taxon>Colocasieae</taxon>
        <taxon>Colocasia</taxon>
    </lineage>
</organism>